<protein>
    <submittedName>
        <fullName evidence="1">Uncharacterized protein</fullName>
    </submittedName>
</protein>
<evidence type="ECO:0000313" key="2">
    <source>
        <dbReference type="Proteomes" id="UP000551563"/>
    </source>
</evidence>
<accession>A0A7V6TYB2</accession>
<dbReference type="EMBL" id="DUMN01000073">
    <property type="protein sequence ID" value="HHV66472.1"/>
    <property type="molecule type" value="Genomic_DNA"/>
</dbReference>
<proteinExistence type="predicted"/>
<dbReference type="AlphaFoldDB" id="A0A7V6TYB2"/>
<name>A0A7V6TYB2_9HYPH</name>
<sequence length="244" mass="27217">MKYIKIDEIRTISERYGLSVKTVSVFDGGLQASITFSNGEDDFKFDKGRAGGWFSEEFSKDSRWGYTLAGSTGGLHVNLDYWQLLKSEDSCGHFATIEEMLGAISSRYELDGAAIDVDLDRVLALGVFVEDIEIEDIEGELAATFVVRSFDADSNESVFRGHEWIDLNDGLLSNKDSSDLYRQIGGEPIDLSDSALFAVYALLNDHLSTDPIEYDFLESYREAAVAELEDEDELEDDKENAPII</sequence>
<evidence type="ECO:0000313" key="1">
    <source>
        <dbReference type="EMBL" id="HHV66472.1"/>
    </source>
</evidence>
<comment type="caution">
    <text evidence="1">The sequence shown here is derived from an EMBL/GenBank/DDBJ whole genome shotgun (WGS) entry which is preliminary data.</text>
</comment>
<dbReference type="Proteomes" id="UP000551563">
    <property type="component" value="Unassembled WGS sequence"/>
</dbReference>
<gene>
    <name evidence="1" type="ORF">GXX48_02305</name>
</gene>
<organism evidence="1 2">
    <name type="scientific">Brucella intermedia</name>
    <dbReference type="NCBI Taxonomy" id="94625"/>
    <lineage>
        <taxon>Bacteria</taxon>
        <taxon>Pseudomonadati</taxon>
        <taxon>Pseudomonadota</taxon>
        <taxon>Alphaproteobacteria</taxon>
        <taxon>Hyphomicrobiales</taxon>
        <taxon>Brucellaceae</taxon>
        <taxon>Brucella/Ochrobactrum group</taxon>
        <taxon>Brucella</taxon>
    </lineage>
</organism>
<reference evidence="1 2" key="1">
    <citation type="journal article" date="2020" name="Biotechnol. Biofuels">
        <title>New insights from the biogas microbiome by comprehensive genome-resolved metagenomics of nearly 1600 species originating from multiple anaerobic digesters.</title>
        <authorList>
            <person name="Campanaro S."/>
            <person name="Treu L."/>
            <person name="Rodriguez-R L.M."/>
            <person name="Kovalovszki A."/>
            <person name="Ziels R.M."/>
            <person name="Maus I."/>
            <person name="Zhu X."/>
            <person name="Kougias P.G."/>
            <person name="Basile A."/>
            <person name="Luo G."/>
            <person name="Schluter A."/>
            <person name="Konstantinidis K.T."/>
            <person name="Angelidaki I."/>
        </authorList>
    </citation>
    <scope>NUCLEOTIDE SEQUENCE [LARGE SCALE GENOMIC DNA]</scope>
    <source>
        <strain evidence="1">AS04akNAM_66</strain>
    </source>
</reference>